<protein>
    <submittedName>
        <fullName evidence="1">Uncharacterized protein</fullName>
    </submittedName>
</protein>
<dbReference type="STRING" id="196164.gene:10742956"/>
<sequence>MGEQLPDLPGGLQVRKLWALLLVLPLTACSGDVIRMTDSTWMVTNIYISPDEPNVVSDLVVTQPTLDFGRSSLSGHTGCVPFQGLAEFSRDGEPSTAEEADYLTFTELEFDELTDRCQGQERLVHHRLVELLPGSFEINRTSDTEIVLTSDVDELDRPSIRLVSWVMTE</sequence>
<evidence type="ECO:0000313" key="2">
    <source>
        <dbReference type="Proteomes" id="UP000001409"/>
    </source>
</evidence>
<dbReference type="Proteomes" id="UP000001409">
    <property type="component" value="Chromosome"/>
</dbReference>
<accession>Q8FMJ5</accession>
<dbReference type="HOGENOM" id="CLU_122301_0_0_11"/>
<dbReference type="EMBL" id="BA000035">
    <property type="protein sequence ID" value="BAC19319.1"/>
    <property type="molecule type" value="Genomic_DNA"/>
</dbReference>
<reference evidence="1 2" key="1">
    <citation type="journal article" date="2003" name="Genome Res.">
        <title>Comparative complete genome sequence analysis of the amino acid replacements responsible for the thermostability of Corynebacterium efficiens.</title>
        <authorList>
            <person name="Nishio Y."/>
            <person name="Nakamura Y."/>
            <person name="Kawarabayasi Y."/>
            <person name="Usuda Y."/>
            <person name="Kimura E."/>
            <person name="Sugimoto S."/>
            <person name="Matsui K."/>
            <person name="Yamagishi A."/>
            <person name="Kikuchi H."/>
            <person name="Ikeo K."/>
            <person name="Gojobori T."/>
        </authorList>
    </citation>
    <scope>NUCLEOTIDE SEQUENCE [LARGE SCALE GENOMIC DNA]</scope>
    <source>
        <strain evidence="2">DSM 44549 / YS-314 / AJ 12310 / JCM 11189 / NBRC 100395</strain>
    </source>
</reference>
<name>Q8FMJ5_COREF</name>
<dbReference type="eggNOG" id="COG3187">
    <property type="taxonomic scope" value="Bacteria"/>
</dbReference>
<proteinExistence type="predicted"/>
<evidence type="ECO:0000313" key="1">
    <source>
        <dbReference type="EMBL" id="BAC19319.1"/>
    </source>
</evidence>
<organism evidence="1 2">
    <name type="scientific">Corynebacterium efficiens (strain DSM 44549 / YS-314 / AJ 12310 / JCM 11189 / NBRC 100395)</name>
    <dbReference type="NCBI Taxonomy" id="196164"/>
    <lineage>
        <taxon>Bacteria</taxon>
        <taxon>Bacillati</taxon>
        <taxon>Actinomycetota</taxon>
        <taxon>Actinomycetes</taxon>
        <taxon>Mycobacteriales</taxon>
        <taxon>Corynebacteriaceae</taxon>
        <taxon>Corynebacterium</taxon>
    </lineage>
</organism>
<dbReference type="AlphaFoldDB" id="Q8FMJ5"/>
<dbReference type="KEGG" id="cef:CE2509"/>
<keyword evidence="2" id="KW-1185">Reference proteome</keyword>